<keyword evidence="9 12" id="KW-0156">Chromatin regulator</keyword>
<dbReference type="UniPathway" id="UPA00143"/>
<evidence type="ECO:0000256" key="9">
    <source>
        <dbReference type="ARBA" id="ARBA00022853"/>
    </source>
</evidence>
<feature type="domain" description="FHA" evidence="15">
    <location>
        <begin position="42"/>
        <end position="96"/>
    </location>
</feature>
<dbReference type="Pfam" id="PF00498">
    <property type="entry name" value="FHA"/>
    <property type="match status" value="1"/>
</dbReference>
<organism evidence="17 18">
    <name type="scientific">Gadus morhua</name>
    <name type="common">Atlantic cod</name>
    <dbReference type="NCBI Taxonomy" id="8049"/>
    <lineage>
        <taxon>Eukaryota</taxon>
        <taxon>Metazoa</taxon>
        <taxon>Chordata</taxon>
        <taxon>Craniata</taxon>
        <taxon>Vertebrata</taxon>
        <taxon>Euteleostomi</taxon>
        <taxon>Actinopterygii</taxon>
        <taxon>Neopterygii</taxon>
        <taxon>Teleostei</taxon>
        <taxon>Neoteleostei</taxon>
        <taxon>Acanthomorphata</taxon>
        <taxon>Zeiogadaria</taxon>
        <taxon>Gadariae</taxon>
        <taxon>Gadiformes</taxon>
        <taxon>Gadoidei</taxon>
        <taxon>Gadidae</taxon>
        <taxon>Gadus</taxon>
    </lineage>
</organism>
<name>A0A8C4ZIS3_GADMO</name>
<dbReference type="GO" id="GO:0045739">
    <property type="term" value="P:positive regulation of DNA repair"/>
    <property type="evidence" value="ECO:0007669"/>
    <property type="project" value="UniProtKB-UniRule"/>
</dbReference>
<dbReference type="Proteomes" id="UP000694546">
    <property type="component" value="Chromosome 21"/>
</dbReference>
<dbReference type="InterPro" id="IPR001841">
    <property type="entry name" value="Znf_RING"/>
</dbReference>
<dbReference type="AlphaFoldDB" id="A0A8C4ZIS3"/>
<keyword evidence="7 12" id="KW-0833">Ubl conjugation pathway</keyword>
<comment type="similarity">
    <text evidence="1">Belongs to the CHFR family.</text>
</comment>
<dbReference type="OrthoDB" id="5330228at2759"/>
<dbReference type="GO" id="GO:0006511">
    <property type="term" value="P:ubiquitin-dependent protein catabolic process"/>
    <property type="evidence" value="ECO:0007669"/>
    <property type="project" value="TreeGrafter"/>
</dbReference>
<keyword evidence="6 12" id="KW-0863">Zinc-finger</keyword>
<dbReference type="GO" id="GO:0006325">
    <property type="term" value="P:chromatin organization"/>
    <property type="evidence" value="ECO:0007669"/>
    <property type="project" value="UniProtKB-KW"/>
</dbReference>
<feature type="coiled-coil region" evidence="13">
    <location>
        <begin position="323"/>
        <end position="401"/>
    </location>
</feature>
<evidence type="ECO:0000259" key="15">
    <source>
        <dbReference type="PROSITE" id="PS50006"/>
    </source>
</evidence>
<dbReference type="CDD" id="cd16535">
    <property type="entry name" value="RING-HC_RNF8"/>
    <property type="match status" value="1"/>
</dbReference>
<evidence type="ECO:0000256" key="4">
    <source>
        <dbReference type="ARBA" id="ARBA00022723"/>
    </source>
</evidence>
<dbReference type="InterPro" id="IPR008984">
    <property type="entry name" value="SMAD_FHA_dom_sf"/>
</dbReference>
<keyword evidence="18" id="KW-1185">Reference proteome</keyword>
<comment type="pathway">
    <text evidence="12">Protein modification; protein ubiquitination.</text>
</comment>
<evidence type="ECO:0000256" key="2">
    <source>
        <dbReference type="ARBA" id="ARBA00017908"/>
    </source>
</evidence>
<dbReference type="InterPro" id="IPR017335">
    <property type="entry name" value="RNF8"/>
</dbReference>
<keyword evidence="3 12" id="KW-0808">Transferase</keyword>
<dbReference type="Gene3D" id="1.20.5.170">
    <property type="match status" value="1"/>
</dbReference>
<evidence type="ECO:0000256" key="5">
    <source>
        <dbReference type="ARBA" id="ARBA00022763"/>
    </source>
</evidence>
<dbReference type="Pfam" id="PF13920">
    <property type="entry name" value="zf-C3HC4_3"/>
    <property type="match status" value="1"/>
</dbReference>
<dbReference type="GO" id="GO:0010212">
    <property type="term" value="P:response to ionizing radiation"/>
    <property type="evidence" value="ECO:0007669"/>
    <property type="project" value="UniProtKB-UniRule"/>
</dbReference>
<evidence type="ECO:0000259" key="16">
    <source>
        <dbReference type="PROSITE" id="PS50089"/>
    </source>
</evidence>
<comment type="catalytic activity">
    <reaction evidence="12">
        <text>S-ubiquitinyl-[E2 ubiquitin-conjugating enzyme]-L-cysteine + [acceptor protein]-L-lysine = [E2 ubiquitin-conjugating enzyme]-L-cysteine + N(6)-ubiquitinyl-[acceptor protein]-L-lysine.</text>
        <dbReference type="EC" id="2.3.2.27"/>
    </reaction>
</comment>
<dbReference type="GO" id="GO:0035861">
    <property type="term" value="C:site of double-strand break"/>
    <property type="evidence" value="ECO:0007669"/>
    <property type="project" value="TreeGrafter"/>
</dbReference>
<dbReference type="SUPFAM" id="SSF49879">
    <property type="entry name" value="SMAD/FHA domain"/>
    <property type="match status" value="1"/>
</dbReference>
<dbReference type="GO" id="GO:0042393">
    <property type="term" value="F:histone binding"/>
    <property type="evidence" value="ECO:0007669"/>
    <property type="project" value="UniProtKB-UniRule"/>
</dbReference>
<evidence type="ECO:0000256" key="1">
    <source>
        <dbReference type="ARBA" id="ARBA00005797"/>
    </source>
</evidence>
<evidence type="ECO:0000256" key="11">
    <source>
        <dbReference type="ARBA" id="ARBA00023242"/>
    </source>
</evidence>
<dbReference type="SUPFAM" id="SSF57850">
    <property type="entry name" value="RING/U-box"/>
    <property type="match status" value="1"/>
</dbReference>
<dbReference type="InterPro" id="IPR017907">
    <property type="entry name" value="Znf_RING_CS"/>
</dbReference>
<keyword evidence="5 12" id="KW-0227">DNA damage</keyword>
<feature type="compositionally biased region" description="Low complexity" evidence="14">
    <location>
        <begin position="565"/>
        <end position="582"/>
    </location>
</feature>
<keyword evidence="8 12" id="KW-0862">Zinc</keyword>
<evidence type="ECO:0000313" key="18">
    <source>
        <dbReference type="Proteomes" id="UP000694546"/>
    </source>
</evidence>
<dbReference type="FunFam" id="2.60.200.20:FF:000015">
    <property type="entry name" value="E3 ubiquitin-protein ligase RNF8"/>
    <property type="match status" value="1"/>
</dbReference>
<feature type="compositionally biased region" description="Acidic residues" evidence="14">
    <location>
        <begin position="528"/>
        <end position="539"/>
    </location>
</feature>
<dbReference type="SMART" id="SM00184">
    <property type="entry name" value="RING"/>
    <property type="match status" value="1"/>
</dbReference>
<feature type="compositionally biased region" description="Basic and acidic residues" evidence="14">
    <location>
        <begin position="192"/>
        <end position="202"/>
    </location>
</feature>
<evidence type="ECO:0000256" key="13">
    <source>
        <dbReference type="SAM" id="Coils"/>
    </source>
</evidence>
<dbReference type="CDD" id="cd22663">
    <property type="entry name" value="FHA_RNF8"/>
    <property type="match status" value="1"/>
</dbReference>
<protein>
    <recommendedName>
        <fullName evidence="2">E3 ubiquitin-protein ligase CHFR</fullName>
    </recommendedName>
</protein>
<dbReference type="RefSeq" id="XP_030200348.1">
    <property type="nucleotide sequence ID" value="XM_030344488.1"/>
</dbReference>
<proteinExistence type="inferred from homology"/>
<dbReference type="GO" id="GO:0006302">
    <property type="term" value="P:double-strand break repair"/>
    <property type="evidence" value="ECO:0007669"/>
    <property type="project" value="UniProtKB-UniRule"/>
</dbReference>
<dbReference type="GO" id="GO:0061630">
    <property type="term" value="F:ubiquitin protein ligase activity"/>
    <property type="evidence" value="ECO:0007669"/>
    <property type="project" value="UniProtKB-EC"/>
</dbReference>
<reference evidence="17" key="1">
    <citation type="submission" date="2025-08" db="UniProtKB">
        <authorList>
            <consortium name="Ensembl"/>
        </authorList>
    </citation>
    <scope>IDENTIFICATION</scope>
</reference>
<dbReference type="PANTHER" id="PTHR15067:SF4">
    <property type="entry name" value="E3 UBIQUITIN-PROTEIN LIGASE RNF8"/>
    <property type="match status" value="1"/>
</dbReference>
<dbReference type="GeneID" id="115533960"/>
<dbReference type="GeneTree" id="ENSGT00400000022349"/>
<dbReference type="PANTHER" id="PTHR15067">
    <property type="entry name" value="E3 UBIQUITIN-PROTEIN LIGASE RNF8"/>
    <property type="match status" value="1"/>
</dbReference>
<evidence type="ECO:0000256" key="6">
    <source>
        <dbReference type="ARBA" id="ARBA00022771"/>
    </source>
</evidence>
<keyword evidence="11 12" id="KW-0539">Nucleus</keyword>
<comment type="similarity">
    <text evidence="12">Belongs to the RNF8 family.</text>
</comment>
<dbReference type="CTD" id="9025"/>
<feature type="compositionally biased region" description="Low complexity" evidence="14">
    <location>
        <begin position="504"/>
        <end position="527"/>
    </location>
</feature>
<dbReference type="PROSITE" id="PS50006">
    <property type="entry name" value="FHA_DOMAIN"/>
    <property type="match status" value="1"/>
</dbReference>
<evidence type="ECO:0000256" key="12">
    <source>
        <dbReference type="HAMAP-Rule" id="MF_03067"/>
    </source>
</evidence>
<keyword evidence="13" id="KW-0175">Coiled coil</keyword>
<feature type="compositionally biased region" description="Basic and acidic residues" evidence="14">
    <location>
        <begin position="210"/>
        <end position="220"/>
    </location>
</feature>
<dbReference type="GO" id="GO:0070936">
    <property type="term" value="P:protein K48-linked ubiquitination"/>
    <property type="evidence" value="ECO:0007669"/>
    <property type="project" value="TreeGrafter"/>
</dbReference>
<dbReference type="GO" id="GO:0005829">
    <property type="term" value="C:cytosol"/>
    <property type="evidence" value="ECO:0007669"/>
    <property type="project" value="TreeGrafter"/>
</dbReference>
<dbReference type="PROSITE" id="PS00518">
    <property type="entry name" value="ZF_RING_1"/>
    <property type="match status" value="1"/>
</dbReference>
<dbReference type="GO" id="GO:0005634">
    <property type="term" value="C:nucleus"/>
    <property type="evidence" value="ECO:0007669"/>
    <property type="project" value="UniProtKB-UniRule"/>
</dbReference>
<dbReference type="GO" id="GO:0003682">
    <property type="term" value="F:chromatin binding"/>
    <property type="evidence" value="ECO:0007669"/>
    <property type="project" value="UniProtKB-UniRule"/>
</dbReference>
<dbReference type="GO" id="GO:0008270">
    <property type="term" value="F:zinc ion binding"/>
    <property type="evidence" value="ECO:0007669"/>
    <property type="project" value="UniProtKB-KW"/>
</dbReference>
<dbReference type="SMART" id="SM00240">
    <property type="entry name" value="FHA"/>
    <property type="match status" value="1"/>
</dbReference>
<dbReference type="PROSITE" id="PS50089">
    <property type="entry name" value="ZF_RING_2"/>
    <property type="match status" value="1"/>
</dbReference>
<evidence type="ECO:0000256" key="7">
    <source>
        <dbReference type="ARBA" id="ARBA00022786"/>
    </source>
</evidence>
<accession>A0A8C4ZIS3</accession>
<keyword evidence="10 12" id="KW-0234">DNA repair</keyword>
<feature type="region of interest" description="Disordered" evidence="14">
    <location>
        <begin position="156"/>
        <end position="246"/>
    </location>
</feature>
<dbReference type="Gene3D" id="3.30.40.10">
    <property type="entry name" value="Zinc/RING finger domain, C3HC4 (zinc finger)"/>
    <property type="match status" value="1"/>
</dbReference>
<sequence>MESVTSESSACDKQESAIPEACCLTRIGSNADWLLLPENQEIKIGRGVDVTYQLVSPSCPLMISRLHCCFKQKGDGHWTVTDKMSLNGVWVNGIRIPAERAHRLRLGDSIKLGVAAAGAQVEHEYIFVRRPLKELEPHLAQVFSLSPKAVPVANTSKRKFSADETEPSTSSKQKLYRGSMPNTSCSPPGLDTEPRQRARPPSEDTPGLDTEPRQRARPPSEDTPGLDTEPRQRARPPSEGLPLHAGKRQEAILISDDSNSPSERDNLQMFSQNLLTLRARVKGTQKQLATLEGTSQQGDASQEAQVRELQGQLGALRTKTQHMEMLEKSFSQTRAQLAQKTKQEEEVLKKQLEDALQEQRNVMEELAHSRQGFEQVLLAKNRELELTKVEKEKERAKKEQVVTQMTEVMENELQCIICSELFIQAYVLNCSHIFCLYCIGEWRKRKDECPICRQTIRSQTRCLAVDNFIDSMVQNLSADTKTRRQVIVNEREGATPPEVTVIQDDSSTTSRSSSSSSGSSGSSLDSGSESDSDAADGEVENISPADGSIHLDSSGDGTVESVGTDSSHQSLDLSSSTSNISGGDDGFYNW</sequence>
<keyword evidence="4 12" id="KW-0479">Metal-binding</keyword>
<dbReference type="InterPro" id="IPR000253">
    <property type="entry name" value="FHA_dom"/>
</dbReference>
<dbReference type="KEGG" id="gmh:115533960"/>
<evidence type="ECO:0000256" key="14">
    <source>
        <dbReference type="SAM" id="MobiDB-lite"/>
    </source>
</evidence>
<dbReference type="Ensembl" id="ENSGMOT00000015299.2">
    <property type="protein sequence ID" value="ENSGMOP00000014914.2"/>
    <property type="gene ID" value="ENSGMOG00000013950.2"/>
</dbReference>
<reference evidence="17" key="2">
    <citation type="submission" date="2025-09" db="UniProtKB">
        <authorList>
            <consortium name="Ensembl"/>
        </authorList>
    </citation>
    <scope>IDENTIFICATION</scope>
</reference>
<evidence type="ECO:0000313" key="17">
    <source>
        <dbReference type="Ensembl" id="ENSGMOP00000014914.2"/>
    </source>
</evidence>
<evidence type="ECO:0000256" key="3">
    <source>
        <dbReference type="ARBA" id="ARBA00022679"/>
    </source>
</evidence>
<gene>
    <name evidence="17" type="primary">rnf8</name>
    <name evidence="12" type="synonym">RNF8</name>
</gene>
<feature type="region of interest" description="Disordered" evidence="14">
    <location>
        <begin position="489"/>
        <end position="590"/>
    </location>
</feature>
<evidence type="ECO:0000256" key="8">
    <source>
        <dbReference type="ARBA" id="ARBA00022833"/>
    </source>
</evidence>
<dbReference type="GO" id="GO:0000151">
    <property type="term" value="C:ubiquitin ligase complex"/>
    <property type="evidence" value="ECO:0007669"/>
    <property type="project" value="UniProtKB-UniRule"/>
</dbReference>
<dbReference type="HAMAP" id="MF_03067">
    <property type="entry name" value="RNF8"/>
    <property type="match status" value="1"/>
</dbReference>
<evidence type="ECO:0000256" key="10">
    <source>
        <dbReference type="ARBA" id="ARBA00023204"/>
    </source>
</evidence>
<dbReference type="Gene3D" id="2.60.200.20">
    <property type="match status" value="1"/>
</dbReference>
<dbReference type="OMA" id="TMISRCH"/>
<feature type="domain" description="RING-type" evidence="16">
    <location>
        <begin position="415"/>
        <end position="453"/>
    </location>
</feature>
<dbReference type="GO" id="GO:0043130">
    <property type="term" value="F:ubiquitin binding"/>
    <property type="evidence" value="ECO:0007669"/>
    <property type="project" value="UniProtKB-UniRule"/>
</dbReference>
<dbReference type="InterPro" id="IPR013083">
    <property type="entry name" value="Znf_RING/FYVE/PHD"/>
</dbReference>